<dbReference type="SUPFAM" id="SSF51182">
    <property type="entry name" value="RmlC-like cupins"/>
    <property type="match status" value="1"/>
</dbReference>
<organism evidence="2 3">
    <name type="scientific">Niastella vici</name>
    <dbReference type="NCBI Taxonomy" id="1703345"/>
    <lineage>
        <taxon>Bacteria</taxon>
        <taxon>Pseudomonadati</taxon>
        <taxon>Bacteroidota</taxon>
        <taxon>Chitinophagia</taxon>
        <taxon>Chitinophagales</taxon>
        <taxon>Chitinophagaceae</taxon>
        <taxon>Niastella</taxon>
    </lineage>
</organism>
<accession>A0A1V9FII5</accession>
<dbReference type="PANTHER" id="PTHR43212">
    <property type="entry name" value="QUERCETIN 2,3-DIOXYGENASE"/>
    <property type="match status" value="1"/>
</dbReference>
<sequence>MVQQNKGKIFLADERGHNEMEWFRSYNTFNFGRYQHDHKSPFGPLYVLNDDTLAGGKSISMTVEADSEILLVPIVGTITYDDNNGNTTIIEADECQVYDVPKDTTFNIGNLYDNELVNFLQIWFYKPGVEPDSVPQVIPFDIVNFKDQLVPIPIDNTSYKFGIGKYAGREESTYKLSDHNNGLFVYVIEGAFEVQYRLLHARDGLALWEAEEVEWEALSNDAIILVIEMPL</sequence>
<evidence type="ECO:0000313" key="3">
    <source>
        <dbReference type="Proteomes" id="UP000192796"/>
    </source>
</evidence>
<reference evidence="2 3" key="1">
    <citation type="submission" date="2016-03" db="EMBL/GenBank/DDBJ databases">
        <title>Niastella vici sp. nov., isolated from farmland soil.</title>
        <authorList>
            <person name="Chen L."/>
            <person name="Wang D."/>
            <person name="Yang S."/>
            <person name="Wang G."/>
        </authorList>
    </citation>
    <scope>NUCLEOTIDE SEQUENCE [LARGE SCALE GENOMIC DNA]</scope>
    <source>
        <strain evidence="2 3">DJ57</strain>
    </source>
</reference>
<dbReference type="EMBL" id="LVYD01000102">
    <property type="protein sequence ID" value="OQP58152.1"/>
    <property type="molecule type" value="Genomic_DNA"/>
</dbReference>
<dbReference type="AlphaFoldDB" id="A0A1V9FII5"/>
<dbReference type="Proteomes" id="UP000192796">
    <property type="component" value="Unassembled WGS sequence"/>
</dbReference>
<gene>
    <name evidence="2" type="ORF">A3860_07440</name>
</gene>
<name>A0A1V9FII5_9BACT</name>
<dbReference type="Pfam" id="PF17954">
    <property type="entry name" value="Pirin_C_2"/>
    <property type="match status" value="1"/>
</dbReference>
<evidence type="ECO:0000259" key="1">
    <source>
        <dbReference type="Pfam" id="PF17954"/>
    </source>
</evidence>
<dbReference type="InterPro" id="IPR012093">
    <property type="entry name" value="Pirin"/>
</dbReference>
<comment type="caution">
    <text evidence="2">The sequence shown here is derived from an EMBL/GenBank/DDBJ whole genome shotgun (WGS) entry which is preliminary data.</text>
</comment>
<evidence type="ECO:0000313" key="2">
    <source>
        <dbReference type="EMBL" id="OQP58152.1"/>
    </source>
</evidence>
<dbReference type="OrthoDB" id="321327at2"/>
<protein>
    <recommendedName>
        <fullName evidence="1">Quercetin 2,3-dioxygenase C-terminal cupin domain-containing protein</fullName>
    </recommendedName>
</protein>
<dbReference type="RefSeq" id="WP_081155298.1">
    <property type="nucleotide sequence ID" value="NZ_LVYD01000102.1"/>
</dbReference>
<proteinExistence type="predicted"/>
<dbReference type="Gene3D" id="2.60.120.10">
    <property type="entry name" value="Jelly Rolls"/>
    <property type="match status" value="2"/>
</dbReference>
<dbReference type="PANTHER" id="PTHR43212:SF3">
    <property type="entry name" value="QUERCETIN 2,3-DIOXYGENASE"/>
    <property type="match status" value="1"/>
</dbReference>
<dbReference type="InterPro" id="IPR041602">
    <property type="entry name" value="Quercetinase_C"/>
</dbReference>
<feature type="domain" description="Quercetin 2,3-dioxygenase C-terminal cupin" evidence="1">
    <location>
        <begin position="163"/>
        <end position="229"/>
    </location>
</feature>
<dbReference type="InterPro" id="IPR014710">
    <property type="entry name" value="RmlC-like_jellyroll"/>
</dbReference>
<dbReference type="InterPro" id="IPR011051">
    <property type="entry name" value="RmlC_Cupin_sf"/>
</dbReference>
<keyword evidence="3" id="KW-1185">Reference proteome</keyword>
<dbReference type="STRING" id="1703345.A3860_07440"/>